<dbReference type="Proteomes" id="UP000292052">
    <property type="component" value="Unassembled WGS sequence"/>
</dbReference>
<dbReference type="PROSITE" id="PS51257">
    <property type="entry name" value="PROKAR_LIPOPROTEIN"/>
    <property type="match status" value="1"/>
</dbReference>
<keyword evidence="5" id="KW-0813">Transport</keyword>
<evidence type="ECO:0000256" key="1">
    <source>
        <dbReference type="ARBA" id="ARBA00004141"/>
    </source>
</evidence>
<dbReference type="CDD" id="cd00333">
    <property type="entry name" value="MIP"/>
    <property type="match status" value="1"/>
</dbReference>
<feature type="transmembrane region" description="Helical" evidence="6">
    <location>
        <begin position="41"/>
        <end position="61"/>
    </location>
</feature>
<name>A0A482VYT4_ASBVE</name>
<proteinExistence type="inferred from homology"/>
<dbReference type="NCBIfam" id="TIGR00861">
    <property type="entry name" value="MIP"/>
    <property type="match status" value="1"/>
</dbReference>
<keyword evidence="8" id="KW-1185">Reference proteome</keyword>
<dbReference type="InterPro" id="IPR023271">
    <property type="entry name" value="Aquaporin-like"/>
</dbReference>
<evidence type="ECO:0000256" key="5">
    <source>
        <dbReference type="RuleBase" id="RU000477"/>
    </source>
</evidence>
<dbReference type="GO" id="GO:0005886">
    <property type="term" value="C:plasma membrane"/>
    <property type="evidence" value="ECO:0007669"/>
    <property type="project" value="TreeGrafter"/>
</dbReference>
<dbReference type="Pfam" id="PF00230">
    <property type="entry name" value="MIP"/>
    <property type="match status" value="1"/>
</dbReference>
<dbReference type="Gene3D" id="1.20.1080.10">
    <property type="entry name" value="Glycerol uptake facilitator protein"/>
    <property type="match status" value="1"/>
</dbReference>
<dbReference type="PANTHER" id="PTHR19139">
    <property type="entry name" value="AQUAPORIN TRANSPORTER"/>
    <property type="match status" value="1"/>
</dbReference>
<evidence type="ECO:0000313" key="7">
    <source>
        <dbReference type="EMBL" id="RZC37437.1"/>
    </source>
</evidence>
<organism evidence="7 8">
    <name type="scientific">Asbolus verrucosus</name>
    <name type="common">Desert ironclad beetle</name>
    <dbReference type="NCBI Taxonomy" id="1661398"/>
    <lineage>
        <taxon>Eukaryota</taxon>
        <taxon>Metazoa</taxon>
        <taxon>Ecdysozoa</taxon>
        <taxon>Arthropoda</taxon>
        <taxon>Hexapoda</taxon>
        <taxon>Insecta</taxon>
        <taxon>Pterygota</taxon>
        <taxon>Neoptera</taxon>
        <taxon>Endopterygota</taxon>
        <taxon>Coleoptera</taxon>
        <taxon>Polyphaga</taxon>
        <taxon>Cucujiformia</taxon>
        <taxon>Tenebrionidae</taxon>
        <taxon>Pimeliinae</taxon>
        <taxon>Asbolus</taxon>
    </lineage>
</organism>
<feature type="transmembrane region" description="Helical" evidence="6">
    <location>
        <begin position="168"/>
        <end position="188"/>
    </location>
</feature>
<dbReference type="InterPro" id="IPR034294">
    <property type="entry name" value="Aquaporin_transptr"/>
</dbReference>
<evidence type="ECO:0000256" key="4">
    <source>
        <dbReference type="ARBA" id="ARBA00023136"/>
    </source>
</evidence>
<comment type="subcellular location">
    <subcellularLocation>
        <location evidence="1">Membrane</location>
        <topology evidence="1">Multi-pass membrane protein</topology>
    </subcellularLocation>
</comment>
<dbReference type="OrthoDB" id="3222at2759"/>
<feature type="transmembrane region" description="Helical" evidence="6">
    <location>
        <begin position="6"/>
        <end position="29"/>
    </location>
</feature>
<protein>
    <submittedName>
        <fullName evidence="7">MIP domain containing protein</fullName>
    </submittedName>
</protein>
<reference evidence="7 8" key="1">
    <citation type="submission" date="2017-03" db="EMBL/GenBank/DDBJ databases">
        <title>Genome of the blue death feigning beetle - Asbolus verrucosus.</title>
        <authorList>
            <person name="Rider S.D."/>
        </authorList>
    </citation>
    <scope>NUCLEOTIDE SEQUENCE [LARGE SCALE GENOMIC DNA]</scope>
    <source>
        <strain evidence="7">Butters</strain>
        <tissue evidence="7">Head and leg muscle</tissue>
    </source>
</reference>
<keyword evidence="2 5" id="KW-0812">Transmembrane</keyword>
<evidence type="ECO:0000256" key="2">
    <source>
        <dbReference type="ARBA" id="ARBA00022692"/>
    </source>
</evidence>
<gene>
    <name evidence="7" type="ORF">BDFB_011487</name>
</gene>
<evidence type="ECO:0000256" key="3">
    <source>
        <dbReference type="ARBA" id="ARBA00022989"/>
    </source>
</evidence>
<evidence type="ECO:0000313" key="8">
    <source>
        <dbReference type="Proteomes" id="UP000292052"/>
    </source>
</evidence>
<keyword evidence="3 6" id="KW-1133">Transmembrane helix</keyword>
<dbReference type="EMBL" id="QDEB01052706">
    <property type="protein sequence ID" value="RZC37437.1"/>
    <property type="molecule type" value="Genomic_DNA"/>
</dbReference>
<dbReference type="STRING" id="1661398.A0A482VYT4"/>
<dbReference type="SUPFAM" id="SSF81338">
    <property type="entry name" value="Aquaporin-like"/>
    <property type="match status" value="1"/>
</dbReference>
<feature type="transmembrane region" description="Helical" evidence="6">
    <location>
        <begin position="208"/>
        <end position="229"/>
    </location>
</feature>
<comment type="similarity">
    <text evidence="5">Belongs to the MIP/aquaporin (TC 1.A.8) family.</text>
</comment>
<dbReference type="AlphaFoldDB" id="A0A482VYT4"/>
<accession>A0A482VYT4</accession>
<dbReference type="FunFam" id="1.20.1080.10:FF:000020">
    <property type="entry name" value="Entomoglyceroporin 4, isoform A"/>
    <property type="match status" value="1"/>
</dbReference>
<dbReference type="GO" id="GO:0015267">
    <property type="term" value="F:channel activity"/>
    <property type="evidence" value="ECO:0007669"/>
    <property type="project" value="InterPro"/>
</dbReference>
<evidence type="ECO:0000256" key="6">
    <source>
        <dbReference type="SAM" id="Phobius"/>
    </source>
</evidence>
<feature type="transmembrane region" description="Helical" evidence="6">
    <location>
        <begin position="135"/>
        <end position="156"/>
    </location>
</feature>
<comment type="caution">
    <text evidence="7">The sequence shown here is derived from an EMBL/GenBank/DDBJ whole genome shotgun (WGS) entry which is preliminary data.</text>
</comment>
<dbReference type="PRINTS" id="PR00783">
    <property type="entry name" value="MINTRINSICP"/>
</dbReference>
<dbReference type="PANTHER" id="PTHR19139:SF270">
    <property type="entry name" value="ENTOMOGLYCEROPORIN 1-RELATED"/>
    <property type="match status" value="1"/>
</dbReference>
<keyword evidence="4 6" id="KW-0472">Membrane</keyword>
<dbReference type="InterPro" id="IPR000425">
    <property type="entry name" value="MIP"/>
</dbReference>
<sequence>MTTLDRVVLCSSEICATAILVFLGCLGCVDFSGGKNPPGHLQICLTFGLAVMVAVQCFGHISGSHINPLVTVAAATLGNIPLIQVPIYFVGQVLGALGGFGLLKLATPSSVLDVTRNATSVGVCSPHVNPQISPIQGLLVEFLISFMLGLVCCGVWDVRNNTKHDSVPIRFGLAIAVLALAGGSYTGANMNPARSFAPALINGDWEDHWIYWVGPLGGGFLSALFYRVLFGKEPAEDEHANATEVIPLNDKA</sequence>